<evidence type="ECO:0000313" key="2">
    <source>
        <dbReference type="Proteomes" id="UP000430692"/>
    </source>
</evidence>
<gene>
    <name evidence="1" type="ORF">GSM42_07555</name>
</gene>
<dbReference type="Proteomes" id="UP000430692">
    <property type="component" value="Unassembled WGS sequence"/>
</dbReference>
<dbReference type="AlphaFoldDB" id="A0A6I4VTT6"/>
<evidence type="ECO:0000313" key="1">
    <source>
        <dbReference type="EMBL" id="MXQ53585.1"/>
    </source>
</evidence>
<comment type="caution">
    <text evidence="1">The sequence shown here is derived from an EMBL/GenBank/DDBJ whole genome shotgun (WGS) entry which is preliminary data.</text>
</comment>
<accession>A0A6I4VTT6</accession>
<reference evidence="1 2" key="1">
    <citation type="submission" date="2019-12" db="EMBL/GenBank/DDBJ databases">
        <title>Whole-genome analyses of novel actinobacteria.</title>
        <authorList>
            <person name="Sahin N."/>
            <person name="Saygin H."/>
        </authorList>
    </citation>
    <scope>NUCLEOTIDE SEQUENCE [LARGE SCALE GENOMIC DNA]</scope>
    <source>
        <strain evidence="1 2">KC615</strain>
    </source>
</reference>
<name>A0A6I4VTT6_9BACL</name>
<keyword evidence="2" id="KW-1185">Reference proteome</keyword>
<dbReference type="EMBL" id="WUUL01000004">
    <property type="protein sequence ID" value="MXQ53585.1"/>
    <property type="molecule type" value="Genomic_DNA"/>
</dbReference>
<proteinExistence type="predicted"/>
<sequence>MTVQEKSETEPLPSLPDELDAERIRLRQMLKNQLPEVRIRMKGTPIHEMRGILRVAPEILACGMKLDELKVTHDEVKLILDHANAVSNGAALPKDKFLFNGSLEIIHHLAKLIKYNQSRDK</sequence>
<protein>
    <submittedName>
        <fullName evidence="1">Uncharacterized protein</fullName>
    </submittedName>
</protein>
<dbReference type="RefSeq" id="WP_160800943.1">
    <property type="nucleotide sequence ID" value="NZ_WUUL01000004.1"/>
</dbReference>
<organism evidence="1 2">
    <name type="scientific">Shimazuella alba</name>
    <dbReference type="NCBI Taxonomy" id="2690964"/>
    <lineage>
        <taxon>Bacteria</taxon>
        <taxon>Bacillati</taxon>
        <taxon>Bacillota</taxon>
        <taxon>Bacilli</taxon>
        <taxon>Bacillales</taxon>
        <taxon>Thermoactinomycetaceae</taxon>
        <taxon>Shimazuella</taxon>
    </lineage>
</organism>